<dbReference type="SUPFAM" id="SSF50341">
    <property type="entry name" value="CheW-like"/>
    <property type="match status" value="1"/>
</dbReference>
<dbReference type="InterPro" id="IPR036061">
    <property type="entry name" value="CheW-like_dom_sf"/>
</dbReference>
<dbReference type="InterPro" id="IPR002545">
    <property type="entry name" value="CheW-lke_dom"/>
</dbReference>
<dbReference type="Pfam" id="PF01584">
    <property type="entry name" value="CheW"/>
    <property type="match status" value="1"/>
</dbReference>
<dbReference type="PANTHER" id="PTHR22617:SF43">
    <property type="entry name" value="PROTEIN PILI"/>
    <property type="match status" value="1"/>
</dbReference>
<accession>A0A941DKG9</accession>
<comment type="caution">
    <text evidence="2">The sequence shown here is derived from an EMBL/GenBank/DDBJ whole genome shotgun (WGS) entry which is preliminary data.</text>
</comment>
<dbReference type="SMART" id="SM00260">
    <property type="entry name" value="CheW"/>
    <property type="match status" value="1"/>
</dbReference>
<dbReference type="GO" id="GO:0007165">
    <property type="term" value="P:signal transduction"/>
    <property type="evidence" value="ECO:0007669"/>
    <property type="project" value="InterPro"/>
</dbReference>
<reference evidence="2" key="1">
    <citation type="submission" date="2021-04" db="EMBL/GenBank/DDBJ databases">
        <title>novel species isolated from subtropical streams in China.</title>
        <authorList>
            <person name="Lu H."/>
        </authorList>
    </citation>
    <scope>NUCLEOTIDE SEQUENCE</scope>
    <source>
        <strain evidence="2">LFS511W</strain>
    </source>
</reference>
<dbReference type="GO" id="GO:0005829">
    <property type="term" value="C:cytosol"/>
    <property type="evidence" value="ECO:0007669"/>
    <property type="project" value="TreeGrafter"/>
</dbReference>
<evidence type="ECO:0000313" key="3">
    <source>
        <dbReference type="Proteomes" id="UP000680067"/>
    </source>
</evidence>
<dbReference type="AlphaFoldDB" id="A0A941DKG9"/>
<organism evidence="2 3">
    <name type="scientific">Undibacterium luofuense</name>
    <dbReference type="NCBI Taxonomy" id="2828733"/>
    <lineage>
        <taxon>Bacteria</taxon>
        <taxon>Pseudomonadati</taxon>
        <taxon>Pseudomonadota</taxon>
        <taxon>Betaproteobacteria</taxon>
        <taxon>Burkholderiales</taxon>
        <taxon>Oxalobacteraceae</taxon>
        <taxon>Undibacterium</taxon>
    </lineage>
</organism>
<dbReference type="GO" id="GO:0006935">
    <property type="term" value="P:chemotaxis"/>
    <property type="evidence" value="ECO:0007669"/>
    <property type="project" value="InterPro"/>
</dbReference>
<protein>
    <submittedName>
        <fullName evidence="2">Chemotaxis protein CheW</fullName>
    </submittedName>
</protein>
<dbReference type="EMBL" id="JAGSPN010000006">
    <property type="protein sequence ID" value="MBR7782448.1"/>
    <property type="molecule type" value="Genomic_DNA"/>
</dbReference>
<dbReference type="PROSITE" id="PS50851">
    <property type="entry name" value="CHEW"/>
    <property type="match status" value="1"/>
</dbReference>
<dbReference type="Gene3D" id="2.40.50.180">
    <property type="entry name" value="CheA-289, Domain 4"/>
    <property type="match status" value="1"/>
</dbReference>
<proteinExistence type="predicted"/>
<dbReference type="RefSeq" id="WP_212687768.1">
    <property type="nucleotide sequence ID" value="NZ_CAXBSD010000136.1"/>
</dbReference>
<sequence length="190" mass="21230">MTEIVNETNPADRVVRASDGRKHTRLREFQAQLVERMQAAQRSGFVQLSQLGVMIGGSRYLLDLREAGEIVSVGTLSSVPLTRDWYKGLSNIRGNLTSVVDLSRFLGSELTEVNPSCRIVAFAPALMFNAGLLVSQVFGLRNLNDMTLLDGDVAIREWLPRRFSDQDGHIWSELSLSTLVRDQDFLHIAL</sequence>
<dbReference type="PANTHER" id="PTHR22617">
    <property type="entry name" value="CHEMOTAXIS SENSOR HISTIDINE KINASE-RELATED"/>
    <property type="match status" value="1"/>
</dbReference>
<name>A0A941DKG9_9BURK</name>
<keyword evidence="3" id="KW-1185">Reference proteome</keyword>
<feature type="domain" description="CheW-like" evidence="1">
    <location>
        <begin position="47"/>
        <end position="185"/>
    </location>
</feature>
<evidence type="ECO:0000259" key="1">
    <source>
        <dbReference type="PROSITE" id="PS50851"/>
    </source>
</evidence>
<evidence type="ECO:0000313" key="2">
    <source>
        <dbReference type="EMBL" id="MBR7782448.1"/>
    </source>
</evidence>
<dbReference type="Proteomes" id="UP000680067">
    <property type="component" value="Unassembled WGS sequence"/>
</dbReference>
<gene>
    <name evidence="2" type="ORF">KDM89_09855</name>
</gene>
<dbReference type="InterPro" id="IPR039315">
    <property type="entry name" value="CheW"/>
</dbReference>